<proteinExistence type="predicted"/>
<protein>
    <submittedName>
        <fullName evidence="3">Uncharacterized protein</fullName>
    </submittedName>
</protein>
<dbReference type="EMBL" id="LAZR01057912">
    <property type="protein sequence ID" value="KKK71045.1"/>
    <property type="molecule type" value="Genomic_DNA"/>
</dbReference>
<feature type="domain" description="Thiolase C-terminal" evidence="2">
    <location>
        <begin position="112"/>
        <end position="257"/>
    </location>
</feature>
<reference evidence="3" key="1">
    <citation type="journal article" date="2015" name="Nature">
        <title>Complex archaea that bridge the gap between prokaryotes and eukaryotes.</title>
        <authorList>
            <person name="Spang A."/>
            <person name="Saw J.H."/>
            <person name="Jorgensen S.L."/>
            <person name="Zaremba-Niedzwiedzka K."/>
            <person name="Martijn J."/>
            <person name="Lind A.E."/>
            <person name="van Eijk R."/>
            <person name="Schleper C."/>
            <person name="Guy L."/>
            <person name="Ettema T.J."/>
        </authorList>
    </citation>
    <scope>NUCLEOTIDE SEQUENCE</scope>
</reference>
<dbReference type="Pfam" id="PF00108">
    <property type="entry name" value="Thiolase_N"/>
    <property type="match status" value="1"/>
</dbReference>
<organism evidence="3">
    <name type="scientific">marine sediment metagenome</name>
    <dbReference type="NCBI Taxonomy" id="412755"/>
    <lineage>
        <taxon>unclassified sequences</taxon>
        <taxon>metagenomes</taxon>
        <taxon>ecological metagenomes</taxon>
    </lineage>
</organism>
<dbReference type="GO" id="GO:0016747">
    <property type="term" value="F:acyltransferase activity, transferring groups other than amino-acyl groups"/>
    <property type="evidence" value="ECO:0007669"/>
    <property type="project" value="InterPro"/>
</dbReference>
<dbReference type="Gene3D" id="3.40.47.10">
    <property type="match status" value="1"/>
</dbReference>
<comment type="caution">
    <text evidence="3">The sequence shown here is derived from an EMBL/GenBank/DDBJ whole genome shotgun (WGS) entry which is preliminary data.</text>
</comment>
<dbReference type="SUPFAM" id="SSF53901">
    <property type="entry name" value="Thiolase-like"/>
    <property type="match status" value="2"/>
</dbReference>
<evidence type="ECO:0000259" key="1">
    <source>
        <dbReference type="Pfam" id="PF00108"/>
    </source>
</evidence>
<dbReference type="PANTHER" id="PTHR42870">
    <property type="entry name" value="ACETYL-COA C-ACETYLTRANSFERASE"/>
    <property type="match status" value="1"/>
</dbReference>
<feature type="domain" description="Thiolase N-terminal" evidence="1">
    <location>
        <begin position="7"/>
        <end position="93"/>
    </location>
</feature>
<evidence type="ECO:0000313" key="3">
    <source>
        <dbReference type="EMBL" id="KKK71045.1"/>
    </source>
</evidence>
<dbReference type="PANTHER" id="PTHR42870:SF1">
    <property type="entry name" value="NON-SPECIFIC LIPID-TRANSFER PROTEIN-LIKE 2"/>
    <property type="match status" value="1"/>
</dbReference>
<accession>A0A0F8YBK5</accession>
<dbReference type="InterPro" id="IPR020616">
    <property type="entry name" value="Thiolase_N"/>
</dbReference>
<dbReference type="AlphaFoldDB" id="A0A0F8YBK5"/>
<evidence type="ECO:0000259" key="2">
    <source>
        <dbReference type="Pfam" id="PF22691"/>
    </source>
</evidence>
<sequence length="259" mass="28021">YGLTLPAFAGMFTRLYMEKYGLTERDLALVAVKDHENGSRNPFAHVEIPCTIEAIHDGENAHVVNPYVAEPIRLYGTCPVSDGAATVILCAEDSPKMKHFKKKEPVMISGIGAATDTHCVHNRKDPLELTAVKLSAKRAFGMAGLTPEDISFAELHDAFVILEFAISEEVGFFERGKSREAVIEGVTKIDGRLPLNTSGGLKSKGHPLGATGVSQVFELVKQLRGEAEEGRQVKDPKHGMAVNFGGFGNNVVTTICSKK</sequence>
<gene>
    <name evidence="3" type="ORF">LCGC14_2917880</name>
</gene>
<dbReference type="InterPro" id="IPR055140">
    <property type="entry name" value="Thiolase_C_2"/>
</dbReference>
<dbReference type="InterPro" id="IPR016039">
    <property type="entry name" value="Thiolase-like"/>
</dbReference>
<feature type="non-terminal residue" evidence="3">
    <location>
        <position position="1"/>
    </location>
</feature>
<dbReference type="Pfam" id="PF22691">
    <property type="entry name" value="Thiolase_C_1"/>
    <property type="match status" value="1"/>
</dbReference>
<dbReference type="CDD" id="cd00829">
    <property type="entry name" value="SCP-x_thiolase"/>
    <property type="match status" value="1"/>
</dbReference>
<name>A0A0F8YBK5_9ZZZZ</name>